<accession>A0A9J6F6F3</accession>
<organism evidence="3 4">
    <name type="scientific">Rhipicephalus microplus</name>
    <name type="common">Cattle tick</name>
    <name type="synonym">Boophilus microplus</name>
    <dbReference type="NCBI Taxonomy" id="6941"/>
    <lineage>
        <taxon>Eukaryota</taxon>
        <taxon>Metazoa</taxon>
        <taxon>Ecdysozoa</taxon>
        <taxon>Arthropoda</taxon>
        <taxon>Chelicerata</taxon>
        <taxon>Arachnida</taxon>
        <taxon>Acari</taxon>
        <taxon>Parasitiformes</taxon>
        <taxon>Ixodida</taxon>
        <taxon>Ixodoidea</taxon>
        <taxon>Ixodidae</taxon>
        <taxon>Rhipicephalinae</taxon>
        <taxon>Rhipicephalus</taxon>
        <taxon>Boophilus</taxon>
    </lineage>
</organism>
<dbReference type="PANTHER" id="PTHR10701:SF5">
    <property type="entry name" value="N-ALPHA-ACETYLTRANSFERASE 38, NATC AUXILIARY SUBUNIT"/>
    <property type="match status" value="1"/>
</dbReference>
<evidence type="ECO:0000313" key="4">
    <source>
        <dbReference type="Proteomes" id="UP000821866"/>
    </source>
</evidence>
<sequence>MQGMAAGHESSGRVRLRRWLNQSLRVEMSDGRTLVGSFLCTDRDQNIILGSCSEYLQPGGPRRSSVMDTEATLRWTTHWEVTRRNQLSQRKIITPPFLQTLQEAHWLACAGEDASAANRSAFTTGHPSIK</sequence>
<keyword evidence="4" id="KW-1185">Reference proteome</keyword>
<dbReference type="EMBL" id="JABSTU010000001">
    <property type="protein sequence ID" value="KAH8042586.1"/>
    <property type="molecule type" value="Genomic_DNA"/>
</dbReference>
<dbReference type="SUPFAM" id="SSF50182">
    <property type="entry name" value="Sm-like ribonucleoproteins"/>
    <property type="match status" value="1"/>
</dbReference>
<comment type="caution">
    <text evidence="3">The sequence shown here is derived from an EMBL/GenBank/DDBJ whole genome shotgun (WGS) entry which is preliminary data.</text>
</comment>
<reference evidence="3" key="1">
    <citation type="journal article" date="2020" name="Cell">
        <title>Large-Scale Comparative Analyses of Tick Genomes Elucidate Their Genetic Diversity and Vector Capacities.</title>
        <authorList>
            <consortium name="Tick Genome and Microbiome Consortium (TIGMIC)"/>
            <person name="Jia N."/>
            <person name="Wang J."/>
            <person name="Shi W."/>
            <person name="Du L."/>
            <person name="Sun Y."/>
            <person name="Zhan W."/>
            <person name="Jiang J.F."/>
            <person name="Wang Q."/>
            <person name="Zhang B."/>
            <person name="Ji P."/>
            <person name="Bell-Sakyi L."/>
            <person name="Cui X.M."/>
            <person name="Yuan T.T."/>
            <person name="Jiang B.G."/>
            <person name="Yang W.F."/>
            <person name="Lam T.T."/>
            <person name="Chang Q.C."/>
            <person name="Ding S.J."/>
            <person name="Wang X.J."/>
            <person name="Zhu J.G."/>
            <person name="Ruan X.D."/>
            <person name="Zhao L."/>
            <person name="Wei J.T."/>
            <person name="Ye R.Z."/>
            <person name="Que T.C."/>
            <person name="Du C.H."/>
            <person name="Zhou Y.H."/>
            <person name="Cheng J.X."/>
            <person name="Dai P.F."/>
            <person name="Guo W.B."/>
            <person name="Han X.H."/>
            <person name="Huang E.J."/>
            <person name="Li L.F."/>
            <person name="Wei W."/>
            <person name="Gao Y.C."/>
            <person name="Liu J.Z."/>
            <person name="Shao H.Z."/>
            <person name="Wang X."/>
            <person name="Wang C.C."/>
            <person name="Yang T.C."/>
            <person name="Huo Q.B."/>
            <person name="Li W."/>
            <person name="Chen H.Y."/>
            <person name="Chen S.E."/>
            <person name="Zhou L.G."/>
            <person name="Ni X.B."/>
            <person name="Tian J.H."/>
            <person name="Sheng Y."/>
            <person name="Liu T."/>
            <person name="Pan Y.S."/>
            <person name="Xia L.Y."/>
            <person name="Li J."/>
            <person name="Zhao F."/>
            <person name="Cao W.C."/>
        </authorList>
    </citation>
    <scope>NUCLEOTIDE SEQUENCE</scope>
    <source>
        <strain evidence="3">Rmic-2018</strain>
    </source>
</reference>
<dbReference type="InterPro" id="IPR034110">
    <property type="entry name" value="LSMD1_Sm"/>
</dbReference>
<reference evidence="3" key="2">
    <citation type="submission" date="2021-09" db="EMBL/GenBank/DDBJ databases">
        <authorList>
            <person name="Jia N."/>
            <person name="Wang J."/>
            <person name="Shi W."/>
            <person name="Du L."/>
            <person name="Sun Y."/>
            <person name="Zhan W."/>
            <person name="Jiang J."/>
            <person name="Wang Q."/>
            <person name="Zhang B."/>
            <person name="Ji P."/>
            <person name="Sakyi L.B."/>
            <person name="Cui X."/>
            <person name="Yuan T."/>
            <person name="Jiang B."/>
            <person name="Yang W."/>
            <person name="Lam T.T.-Y."/>
            <person name="Chang Q."/>
            <person name="Ding S."/>
            <person name="Wang X."/>
            <person name="Zhu J."/>
            <person name="Ruan X."/>
            <person name="Zhao L."/>
            <person name="Wei J."/>
            <person name="Que T."/>
            <person name="Du C."/>
            <person name="Cheng J."/>
            <person name="Dai P."/>
            <person name="Han X."/>
            <person name="Huang E."/>
            <person name="Gao Y."/>
            <person name="Liu J."/>
            <person name="Shao H."/>
            <person name="Ye R."/>
            <person name="Li L."/>
            <person name="Wei W."/>
            <person name="Wang X."/>
            <person name="Wang C."/>
            <person name="Huo Q."/>
            <person name="Li W."/>
            <person name="Guo W."/>
            <person name="Chen H."/>
            <person name="Chen S."/>
            <person name="Zhou L."/>
            <person name="Zhou L."/>
            <person name="Ni X."/>
            <person name="Tian J."/>
            <person name="Zhou Y."/>
            <person name="Sheng Y."/>
            <person name="Liu T."/>
            <person name="Pan Y."/>
            <person name="Xia L."/>
            <person name="Li J."/>
            <person name="Zhao F."/>
            <person name="Cao W."/>
        </authorList>
    </citation>
    <scope>NUCLEOTIDE SEQUENCE</scope>
    <source>
        <strain evidence="3">Rmic-2018</strain>
        <tissue evidence="3">Larvae</tissue>
    </source>
</reference>
<dbReference type="VEuPathDB" id="VectorBase:LOC119166860"/>
<dbReference type="CDD" id="cd06168">
    <property type="entry name" value="LSMD1"/>
    <property type="match status" value="1"/>
</dbReference>
<evidence type="ECO:0000256" key="1">
    <source>
        <dbReference type="ARBA" id="ARBA00006850"/>
    </source>
</evidence>
<dbReference type="VEuPathDB" id="VectorBase:LOC119167991"/>
<comment type="similarity">
    <text evidence="1">Belongs to the snRNP Sm proteins family.</text>
</comment>
<name>A0A9J6F6F3_RHIMP</name>
<dbReference type="Pfam" id="PF01423">
    <property type="entry name" value="LSM"/>
    <property type="match status" value="1"/>
</dbReference>
<dbReference type="InterPro" id="IPR001163">
    <property type="entry name" value="Sm_dom_euk/arc"/>
</dbReference>
<dbReference type="PANTHER" id="PTHR10701">
    <property type="entry name" value="SMALL NUCLEAR RIBONUCLEOPROTEIN-ASSOCIATED PROTEIN B AND N"/>
    <property type="match status" value="1"/>
</dbReference>
<dbReference type="AlphaFoldDB" id="A0A9J6F6F3"/>
<dbReference type="GO" id="GO:0031417">
    <property type="term" value="C:NatC complex"/>
    <property type="evidence" value="ECO:0007669"/>
    <property type="project" value="InterPro"/>
</dbReference>
<feature type="domain" description="Sm" evidence="2">
    <location>
        <begin position="16"/>
        <end position="59"/>
    </location>
</feature>
<dbReference type="InterPro" id="IPR010920">
    <property type="entry name" value="LSM_dom_sf"/>
</dbReference>
<protein>
    <recommendedName>
        <fullName evidence="2">Sm domain-containing protein</fullName>
    </recommendedName>
</protein>
<dbReference type="Proteomes" id="UP000821866">
    <property type="component" value="Chromosome 1"/>
</dbReference>
<gene>
    <name evidence="3" type="ORF">HPB51_024807</name>
</gene>
<evidence type="ECO:0000313" key="3">
    <source>
        <dbReference type="EMBL" id="KAH8042586.1"/>
    </source>
</evidence>
<proteinExistence type="inferred from homology"/>
<dbReference type="Gene3D" id="2.30.30.100">
    <property type="match status" value="1"/>
</dbReference>
<dbReference type="InterPro" id="IPR050914">
    <property type="entry name" value="snRNP_SmB/NAA38-like"/>
</dbReference>
<evidence type="ECO:0000259" key="2">
    <source>
        <dbReference type="Pfam" id="PF01423"/>
    </source>
</evidence>